<evidence type="ECO:0000313" key="1">
    <source>
        <dbReference type="EMBL" id="GAA4436390.1"/>
    </source>
</evidence>
<reference evidence="2" key="1">
    <citation type="journal article" date="2019" name="Int. J. Syst. Evol. Microbiol.">
        <title>The Global Catalogue of Microorganisms (GCM) 10K type strain sequencing project: providing services to taxonomists for standard genome sequencing and annotation.</title>
        <authorList>
            <consortium name="The Broad Institute Genomics Platform"/>
            <consortium name="The Broad Institute Genome Sequencing Center for Infectious Disease"/>
            <person name="Wu L."/>
            <person name="Ma J."/>
        </authorList>
    </citation>
    <scope>NUCLEOTIDE SEQUENCE [LARGE SCALE GENOMIC DNA]</scope>
    <source>
        <strain evidence="2">JCM 31920</strain>
    </source>
</reference>
<sequence>MKKIQLLGLLTLAGIGVVAALTLNSKFRIYSGKGFTRIFLPHAVSAYSFFDLPQAKSYISGVDSTSVYISSISDPFSVLSITSKDHSLKKNTIQLSEKQRSDVKNLDRARVAVFPPYFYVFNGTAPYIFEGEVSTWKAIRLPAPPYYSEIIPFSPSTFVFRGVQKKDRHSVLGKWQSGMGEPVLAPTLLEAQVDGIFCVDGKLIFNKSSNTLVYLYHHRNQYFLIDTTLRLLKRFHTIDTTSIAQIRVTKGEAGNTRYLSSPPAPVNQLGKVWQNFLLVNSAVIAENENRNQFKHAAVIDVYDLTEGNYLFSFYLKGPTESKMTDFAITDSGHLAGLFGQRLTFFSLGSVWQK</sequence>
<name>A0ABP8LUQ2_9BACT</name>
<comment type="caution">
    <text evidence="1">The sequence shown here is derived from an EMBL/GenBank/DDBJ whole genome shotgun (WGS) entry which is preliminary data.</text>
</comment>
<dbReference type="Proteomes" id="UP001501508">
    <property type="component" value="Unassembled WGS sequence"/>
</dbReference>
<gene>
    <name evidence="1" type="ORF">GCM10023091_14230</name>
</gene>
<organism evidence="1 2">
    <name type="scientific">Ravibacter arvi</name>
    <dbReference type="NCBI Taxonomy" id="2051041"/>
    <lineage>
        <taxon>Bacteria</taxon>
        <taxon>Pseudomonadati</taxon>
        <taxon>Bacteroidota</taxon>
        <taxon>Cytophagia</taxon>
        <taxon>Cytophagales</taxon>
        <taxon>Spirosomataceae</taxon>
        <taxon>Ravibacter</taxon>
    </lineage>
</organism>
<keyword evidence="2" id="KW-1185">Reference proteome</keyword>
<protein>
    <recommendedName>
        <fullName evidence="3">DUF4221 domain-containing protein</fullName>
    </recommendedName>
</protein>
<proteinExistence type="predicted"/>
<evidence type="ECO:0000313" key="2">
    <source>
        <dbReference type="Proteomes" id="UP001501508"/>
    </source>
</evidence>
<evidence type="ECO:0008006" key="3">
    <source>
        <dbReference type="Google" id="ProtNLM"/>
    </source>
</evidence>
<accession>A0ABP8LUQ2</accession>
<dbReference type="EMBL" id="BAABEY010000015">
    <property type="protein sequence ID" value="GAA4436390.1"/>
    <property type="molecule type" value="Genomic_DNA"/>
</dbReference>
<dbReference type="RefSeq" id="WP_345027612.1">
    <property type="nucleotide sequence ID" value="NZ_BAABEY010000015.1"/>
</dbReference>